<dbReference type="Proteomes" id="UP000789920">
    <property type="component" value="Unassembled WGS sequence"/>
</dbReference>
<comment type="caution">
    <text evidence="1">The sequence shown here is derived from an EMBL/GenBank/DDBJ whole genome shotgun (WGS) entry which is preliminary data.</text>
</comment>
<evidence type="ECO:0000313" key="2">
    <source>
        <dbReference type="Proteomes" id="UP000789920"/>
    </source>
</evidence>
<keyword evidence="2" id="KW-1185">Reference proteome</keyword>
<accession>A0ACA9P3P8</accession>
<name>A0ACA9P3P8_9GLOM</name>
<evidence type="ECO:0000313" key="1">
    <source>
        <dbReference type="EMBL" id="CAG8690708.1"/>
    </source>
</evidence>
<feature type="non-terminal residue" evidence="1">
    <location>
        <position position="1"/>
    </location>
</feature>
<gene>
    <name evidence="1" type="ORF">RPERSI_LOCUS9533</name>
</gene>
<sequence length="41" mass="4872">QEKEETPEIALEQSLDLHIYKITDQLHQQRVQAQQNIKEAQ</sequence>
<protein>
    <submittedName>
        <fullName evidence="1">31892_t:CDS:1</fullName>
    </submittedName>
</protein>
<dbReference type="EMBL" id="CAJVQC010018106">
    <property type="protein sequence ID" value="CAG8690708.1"/>
    <property type="molecule type" value="Genomic_DNA"/>
</dbReference>
<reference evidence="1" key="1">
    <citation type="submission" date="2021-06" db="EMBL/GenBank/DDBJ databases">
        <authorList>
            <person name="Kallberg Y."/>
            <person name="Tangrot J."/>
            <person name="Rosling A."/>
        </authorList>
    </citation>
    <scope>NUCLEOTIDE SEQUENCE</scope>
    <source>
        <strain evidence="1">MA461A</strain>
    </source>
</reference>
<organism evidence="1 2">
    <name type="scientific">Racocetra persica</name>
    <dbReference type="NCBI Taxonomy" id="160502"/>
    <lineage>
        <taxon>Eukaryota</taxon>
        <taxon>Fungi</taxon>
        <taxon>Fungi incertae sedis</taxon>
        <taxon>Mucoromycota</taxon>
        <taxon>Glomeromycotina</taxon>
        <taxon>Glomeromycetes</taxon>
        <taxon>Diversisporales</taxon>
        <taxon>Gigasporaceae</taxon>
        <taxon>Racocetra</taxon>
    </lineage>
</organism>
<proteinExistence type="predicted"/>